<protein>
    <recommendedName>
        <fullName evidence="3">RRM domain-containing protein</fullName>
    </recommendedName>
</protein>
<feature type="compositionally biased region" description="Basic and acidic residues" evidence="1">
    <location>
        <begin position="209"/>
        <end position="218"/>
    </location>
</feature>
<name>A0A6V7HMQ9_9HYME</name>
<reference evidence="2" key="1">
    <citation type="submission" date="2020-07" db="EMBL/GenBank/DDBJ databases">
        <authorList>
            <person name="Ferguson B K."/>
        </authorList>
    </citation>
    <scope>NUCLEOTIDE SEQUENCE</scope>
    <source>
        <strain evidence="2">L06</strain>
    </source>
</reference>
<feature type="compositionally biased region" description="Basic residues" evidence="1">
    <location>
        <begin position="193"/>
        <end position="208"/>
    </location>
</feature>
<evidence type="ECO:0000256" key="1">
    <source>
        <dbReference type="SAM" id="MobiDB-lite"/>
    </source>
</evidence>
<accession>A0A6V7HMQ9</accession>
<dbReference type="InterPro" id="IPR035979">
    <property type="entry name" value="RBD_domain_sf"/>
</dbReference>
<dbReference type="AlphaFoldDB" id="A0A6V7HMQ9"/>
<gene>
    <name evidence="2" type="ORF">BBRV_LOCUS1434</name>
</gene>
<feature type="region of interest" description="Disordered" evidence="1">
    <location>
        <begin position="189"/>
        <end position="258"/>
    </location>
</feature>
<dbReference type="CDD" id="cd00590">
    <property type="entry name" value="RRM_SF"/>
    <property type="match status" value="1"/>
</dbReference>
<dbReference type="Gene3D" id="3.30.70.330">
    <property type="match status" value="1"/>
</dbReference>
<evidence type="ECO:0000313" key="2">
    <source>
        <dbReference type="EMBL" id="CAD1528235.1"/>
    </source>
</evidence>
<proteinExistence type="predicted"/>
<organism evidence="2">
    <name type="scientific">Bracon brevicornis</name>
    <dbReference type="NCBI Taxonomy" id="1563983"/>
    <lineage>
        <taxon>Eukaryota</taxon>
        <taxon>Metazoa</taxon>
        <taxon>Ecdysozoa</taxon>
        <taxon>Arthropoda</taxon>
        <taxon>Hexapoda</taxon>
        <taxon>Insecta</taxon>
        <taxon>Pterygota</taxon>
        <taxon>Neoptera</taxon>
        <taxon>Endopterygota</taxon>
        <taxon>Hymenoptera</taxon>
        <taxon>Apocrita</taxon>
        <taxon>Ichneumonoidea</taxon>
        <taxon>Braconidae</taxon>
        <taxon>Braconinae</taxon>
        <taxon>Bracon</taxon>
    </lineage>
</organism>
<dbReference type="SUPFAM" id="SSF54928">
    <property type="entry name" value="RNA-binding domain, RBD"/>
    <property type="match status" value="1"/>
</dbReference>
<sequence>MSIRTPEELEELAKRTLYIRLPHTIKNMDEIRELVFNEAEIRLPRQSSRHCHVVFPSVEVRSQNMKALKKKLIDNKKIFVSKPQPKRAKEIKMKKVKEKKVKPKMISKPPTVSKVTKICFIKNIPLDATLPELKALFKEAKSIAILKKHQNSSRYHLAIVKFKELKSAAAYLNNEKPLPKLRDTQLEISIDKRKQKKNRKANRLRNKQRLKDLAKENGDNQEEDEKMEDENDSDDDVNSEADENDDDEDDVDDDEAED</sequence>
<dbReference type="InterPro" id="IPR012677">
    <property type="entry name" value="Nucleotide-bd_a/b_plait_sf"/>
</dbReference>
<evidence type="ECO:0008006" key="3">
    <source>
        <dbReference type="Google" id="ProtNLM"/>
    </source>
</evidence>
<dbReference type="GO" id="GO:0003676">
    <property type="term" value="F:nucleic acid binding"/>
    <property type="evidence" value="ECO:0007669"/>
    <property type="project" value="InterPro"/>
</dbReference>
<feature type="compositionally biased region" description="Acidic residues" evidence="1">
    <location>
        <begin position="219"/>
        <end position="258"/>
    </location>
</feature>
<dbReference type="EMBL" id="CADCXW020000001">
    <property type="protein sequence ID" value="CAD1528235.1"/>
    <property type="molecule type" value="Genomic_DNA"/>
</dbReference>